<dbReference type="RefSeq" id="WP_148989819.1">
    <property type="nucleotide sequence ID" value="NZ_VTEV01000009.1"/>
</dbReference>
<dbReference type="EMBL" id="VTEV01000009">
    <property type="protein sequence ID" value="TYS63649.1"/>
    <property type="molecule type" value="Genomic_DNA"/>
</dbReference>
<dbReference type="NCBIfam" id="TIGR02909">
    <property type="entry name" value="spore_YkwD"/>
    <property type="match status" value="1"/>
</dbReference>
<reference evidence="4 5" key="1">
    <citation type="submission" date="2019-08" db="EMBL/GenBank/DDBJ databases">
        <title>Bacillus genomes from the desert of Cuatro Cienegas, Coahuila.</title>
        <authorList>
            <person name="Olmedo-Alvarez G."/>
        </authorList>
    </citation>
    <scope>NUCLEOTIDE SEQUENCE [LARGE SCALE GENOMIC DNA]</scope>
    <source>
        <strain evidence="4 5">CH28_1T</strain>
    </source>
</reference>
<accession>A0A5D4SKG3</accession>
<dbReference type="PANTHER" id="PTHR31157">
    <property type="entry name" value="SCP DOMAIN-CONTAINING PROTEIN"/>
    <property type="match status" value="1"/>
</dbReference>
<sequence>MKINKKSIITAVTTAAVLTAAPFGMNAKAESNNAPTKPTCDLTNKVTSFNINKTFTNQEDAKAFLDGYVKELEEKYGVKVNLNGAPSAEAAEKEAPKQEAPKQAEQKPAEKVEAPKEEKAEAPAEAPKQEAPKQEAQAPQQQAPQQNAEKPATEQTAGSVSEFEKKVVELTNAERQKQGLAPLELDVELSKVAKEKSKDMQQNNYFSHNSPTYGSPFDMMKQFGVEYRTAGENIAQGQQSPEEVVNAWMNSQGHRANIMNENFTHIGVGHVEEGNYWTQMFIGK</sequence>
<protein>
    <recommendedName>
        <fullName evidence="3">SCP domain-containing protein</fullName>
    </recommendedName>
</protein>
<feature type="signal peptide" evidence="2">
    <location>
        <begin position="1"/>
        <end position="29"/>
    </location>
</feature>
<feature type="compositionally biased region" description="Low complexity" evidence="1">
    <location>
        <begin position="134"/>
        <end position="150"/>
    </location>
</feature>
<evidence type="ECO:0000256" key="2">
    <source>
        <dbReference type="SAM" id="SignalP"/>
    </source>
</evidence>
<feature type="chain" id="PRO_5023074494" description="SCP domain-containing protein" evidence="2">
    <location>
        <begin position="30"/>
        <end position="284"/>
    </location>
</feature>
<organism evidence="4 5">
    <name type="scientific">Sutcliffiella horikoshii</name>
    <dbReference type="NCBI Taxonomy" id="79883"/>
    <lineage>
        <taxon>Bacteria</taxon>
        <taxon>Bacillati</taxon>
        <taxon>Bacillota</taxon>
        <taxon>Bacilli</taxon>
        <taxon>Bacillales</taxon>
        <taxon>Bacillaceae</taxon>
        <taxon>Sutcliffiella</taxon>
    </lineage>
</organism>
<evidence type="ECO:0000259" key="3">
    <source>
        <dbReference type="Pfam" id="PF00188"/>
    </source>
</evidence>
<dbReference type="InterPro" id="IPR035940">
    <property type="entry name" value="CAP_sf"/>
</dbReference>
<dbReference type="Proteomes" id="UP000322524">
    <property type="component" value="Unassembled WGS sequence"/>
</dbReference>
<dbReference type="Gene3D" id="3.40.33.10">
    <property type="entry name" value="CAP"/>
    <property type="match status" value="1"/>
</dbReference>
<comment type="caution">
    <text evidence="4">The sequence shown here is derived from an EMBL/GenBank/DDBJ whole genome shotgun (WGS) entry which is preliminary data.</text>
</comment>
<dbReference type="Pfam" id="PF00188">
    <property type="entry name" value="CAP"/>
    <property type="match status" value="1"/>
</dbReference>
<name>A0A5D4SKG3_9BACI</name>
<evidence type="ECO:0000313" key="4">
    <source>
        <dbReference type="EMBL" id="TYS63649.1"/>
    </source>
</evidence>
<dbReference type="SUPFAM" id="SSF55797">
    <property type="entry name" value="PR-1-like"/>
    <property type="match status" value="1"/>
</dbReference>
<feature type="region of interest" description="Disordered" evidence="1">
    <location>
        <begin position="88"/>
        <end position="161"/>
    </location>
</feature>
<evidence type="ECO:0000256" key="1">
    <source>
        <dbReference type="SAM" id="MobiDB-lite"/>
    </source>
</evidence>
<dbReference type="CDD" id="cd05379">
    <property type="entry name" value="CAP_bacterial"/>
    <property type="match status" value="1"/>
</dbReference>
<feature type="compositionally biased region" description="Basic and acidic residues" evidence="1">
    <location>
        <begin position="90"/>
        <end position="133"/>
    </location>
</feature>
<evidence type="ECO:0000313" key="5">
    <source>
        <dbReference type="Proteomes" id="UP000322524"/>
    </source>
</evidence>
<dbReference type="OrthoDB" id="9783944at2"/>
<dbReference type="AlphaFoldDB" id="A0A5D4SKG3"/>
<proteinExistence type="predicted"/>
<dbReference type="STRING" id="79883.GCA_001636495_02698"/>
<keyword evidence="2" id="KW-0732">Signal</keyword>
<gene>
    <name evidence="4" type="ORF">FZC76_19370</name>
</gene>
<dbReference type="InterPro" id="IPR014044">
    <property type="entry name" value="CAP_dom"/>
</dbReference>
<feature type="domain" description="SCP" evidence="3">
    <location>
        <begin position="169"/>
        <end position="281"/>
    </location>
</feature>
<dbReference type="PANTHER" id="PTHR31157:SF1">
    <property type="entry name" value="SCP DOMAIN-CONTAINING PROTEIN"/>
    <property type="match status" value="1"/>
</dbReference>
<dbReference type="InterPro" id="IPR014258">
    <property type="entry name" value="CAP_domain_YkwD-like"/>
</dbReference>